<name>A0A4Y2VFA2_ARAVE</name>
<evidence type="ECO:0000313" key="1">
    <source>
        <dbReference type="EMBL" id="GBO23965.1"/>
    </source>
</evidence>
<evidence type="ECO:0000313" key="2">
    <source>
        <dbReference type="Proteomes" id="UP000499080"/>
    </source>
</evidence>
<organism evidence="1 2">
    <name type="scientific">Araneus ventricosus</name>
    <name type="common">Orbweaver spider</name>
    <name type="synonym">Epeira ventricosa</name>
    <dbReference type="NCBI Taxonomy" id="182803"/>
    <lineage>
        <taxon>Eukaryota</taxon>
        <taxon>Metazoa</taxon>
        <taxon>Ecdysozoa</taxon>
        <taxon>Arthropoda</taxon>
        <taxon>Chelicerata</taxon>
        <taxon>Arachnida</taxon>
        <taxon>Araneae</taxon>
        <taxon>Araneomorphae</taxon>
        <taxon>Entelegynae</taxon>
        <taxon>Araneoidea</taxon>
        <taxon>Araneidae</taxon>
        <taxon>Araneus</taxon>
    </lineage>
</organism>
<dbReference type="AlphaFoldDB" id="A0A4Y2VFA2"/>
<sequence>MRKRARQFSLVILMSRFDATRGLFWDGPRYFQPRSDDEDDTSADIPFRNFHAISTGGYLATTYDLACNQAPH</sequence>
<feature type="non-terminal residue" evidence="1">
    <location>
        <position position="72"/>
    </location>
</feature>
<protein>
    <submittedName>
        <fullName evidence="1">Uncharacterized protein</fullName>
    </submittedName>
</protein>
<gene>
    <name evidence="1" type="ORF">AVEN_89981_1</name>
</gene>
<reference evidence="1 2" key="1">
    <citation type="journal article" date="2019" name="Sci. Rep.">
        <title>Orb-weaving spider Araneus ventricosus genome elucidates the spidroin gene catalogue.</title>
        <authorList>
            <person name="Kono N."/>
            <person name="Nakamura H."/>
            <person name="Ohtoshi R."/>
            <person name="Moran D.A.P."/>
            <person name="Shinohara A."/>
            <person name="Yoshida Y."/>
            <person name="Fujiwara M."/>
            <person name="Mori M."/>
            <person name="Tomita M."/>
            <person name="Arakawa K."/>
        </authorList>
    </citation>
    <scope>NUCLEOTIDE SEQUENCE [LARGE SCALE GENOMIC DNA]</scope>
</reference>
<dbReference type="EMBL" id="BGPR01046977">
    <property type="protein sequence ID" value="GBO23965.1"/>
    <property type="molecule type" value="Genomic_DNA"/>
</dbReference>
<dbReference type="Proteomes" id="UP000499080">
    <property type="component" value="Unassembled WGS sequence"/>
</dbReference>
<comment type="caution">
    <text evidence="1">The sequence shown here is derived from an EMBL/GenBank/DDBJ whole genome shotgun (WGS) entry which is preliminary data.</text>
</comment>
<proteinExistence type="predicted"/>
<keyword evidence="2" id="KW-1185">Reference proteome</keyword>
<accession>A0A4Y2VFA2</accession>